<feature type="transmembrane region" description="Helical" evidence="1">
    <location>
        <begin position="6"/>
        <end position="26"/>
    </location>
</feature>
<proteinExistence type="predicted"/>
<feature type="transmembrane region" description="Helical" evidence="1">
    <location>
        <begin position="46"/>
        <end position="73"/>
    </location>
</feature>
<evidence type="ECO:0000313" key="3">
    <source>
        <dbReference type="EMBL" id="WYJ89616.1"/>
    </source>
</evidence>
<dbReference type="InterPro" id="IPR009526">
    <property type="entry name" value="DUF1146"/>
</dbReference>
<evidence type="ECO:0000313" key="4">
    <source>
        <dbReference type="Proteomes" id="UP000195141"/>
    </source>
</evidence>
<dbReference type="EMBL" id="NGMM01000006">
    <property type="protein sequence ID" value="OTP12720.1"/>
    <property type="molecule type" value="Genomic_DNA"/>
</dbReference>
<evidence type="ECO:0008006" key="5">
    <source>
        <dbReference type="Google" id="ProtNLM"/>
    </source>
</evidence>
<dbReference type="Proteomes" id="UP000195141">
    <property type="component" value="Chromosome"/>
</dbReference>
<dbReference type="RefSeq" id="WP_086350303.1">
    <property type="nucleotide sequence ID" value="NZ_CP147247.1"/>
</dbReference>
<name>A0A242K2A4_9ENTE</name>
<keyword evidence="4" id="KW-1185">Reference proteome</keyword>
<dbReference type="Pfam" id="PF06612">
    <property type="entry name" value="DUF1146"/>
    <property type="match status" value="1"/>
</dbReference>
<keyword evidence="1" id="KW-1133">Transmembrane helix</keyword>
<sequence length="78" mass="9130">MQFYGIDAFIRIIAHVLFIYLSFWAIQSVRIDQFFKAHHVSQVRVLLILLSIVIGYTASSFFLEFIALCRNIFLSIFP</sequence>
<reference evidence="2" key="1">
    <citation type="submission" date="2017-05" db="EMBL/GenBank/DDBJ databases">
        <title>The Genome Sequence of Enterococcus sp. 9E7_DIV0242.</title>
        <authorList>
            <consortium name="The Broad Institute Genomics Platform"/>
            <consortium name="The Broad Institute Genomic Center for Infectious Diseases"/>
            <person name="Earl A."/>
            <person name="Manson A."/>
            <person name="Schwartman J."/>
            <person name="Gilmore M."/>
            <person name="Abouelleil A."/>
            <person name="Cao P."/>
            <person name="Chapman S."/>
            <person name="Cusick C."/>
            <person name="Shea T."/>
            <person name="Young S."/>
            <person name="Neafsey D."/>
            <person name="Nusbaum C."/>
            <person name="Birren B."/>
        </authorList>
    </citation>
    <scope>NUCLEOTIDE SEQUENCE [LARGE SCALE GENOMIC DNA]</scope>
    <source>
        <strain evidence="2">9E7_DIV0242</strain>
    </source>
</reference>
<dbReference type="EMBL" id="CP147247">
    <property type="protein sequence ID" value="WYJ89616.1"/>
    <property type="molecule type" value="Genomic_DNA"/>
</dbReference>
<evidence type="ECO:0000256" key="1">
    <source>
        <dbReference type="SAM" id="Phobius"/>
    </source>
</evidence>
<dbReference type="NCBIfam" id="TIGR02327">
    <property type="entry name" value="int_mem_ywzB"/>
    <property type="match status" value="1"/>
</dbReference>
<gene>
    <name evidence="3" type="ORF">A5888_001339</name>
    <name evidence="2" type="ORF">A5888_003299</name>
</gene>
<reference evidence="3" key="3">
    <citation type="submission" date="2024-03" db="EMBL/GenBank/DDBJ databases">
        <title>The Genome Sequence of Enterococcus sp. DIV0242b.</title>
        <authorList>
            <consortium name="The Broad Institute Genomics Platform"/>
            <consortium name="The Broad Institute Microbial Omics Core"/>
            <consortium name="The Broad Institute Genomic Center for Infectious Diseases"/>
            <person name="Earl A."/>
            <person name="Manson A."/>
            <person name="Gilmore M."/>
            <person name="Schwartman J."/>
            <person name="Shea T."/>
            <person name="Abouelleil A."/>
            <person name="Cao P."/>
            <person name="Chapman S."/>
            <person name="Cusick C."/>
            <person name="Young S."/>
            <person name="Neafsey D."/>
            <person name="Nusbaum C."/>
            <person name="Birren B."/>
        </authorList>
    </citation>
    <scope>NUCLEOTIDE SEQUENCE</scope>
    <source>
        <strain evidence="3">9E7_DIV0242</strain>
    </source>
</reference>
<reference evidence="3" key="2">
    <citation type="submission" date="2017-05" db="EMBL/GenBank/DDBJ databases">
        <authorList>
            <consortium name="The Broad Institute Genomics Platform"/>
            <consortium name="The Broad Institute Genomic Center for Infectious Diseases"/>
            <person name="Earl A."/>
            <person name="Manson A."/>
            <person name="Schwartman J."/>
            <person name="Gilmore M."/>
            <person name="Abouelleil A."/>
            <person name="Cao P."/>
            <person name="Chapman S."/>
            <person name="Cusick C."/>
            <person name="Shea T."/>
            <person name="Young S."/>
            <person name="Neafsey D."/>
            <person name="Nusbaum C."/>
            <person name="Birren B."/>
        </authorList>
    </citation>
    <scope>NUCLEOTIDE SEQUENCE</scope>
    <source>
        <strain evidence="3">9E7_DIV0242</strain>
    </source>
</reference>
<accession>A0A242K2A4</accession>
<keyword evidence="1" id="KW-0812">Transmembrane</keyword>
<dbReference type="AlphaFoldDB" id="A0A242K2A4"/>
<dbReference type="OrthoDB" id="1651016at2"/>
<keyword evidence="1" id="KW-0472">Membrane</keyword>
<evidence type="ECO:0000313" key="2">
    <source>
        <dbReference type="EMBL" id="OTP12720.1"/>
    </source>
</evidence>
<organism evidence="2">
    <name type="scientific">Candidatus Enterococcus clewellii</name>
    <dbReference type="NCBI Taxonomy" id="1834193"/>
    <lineage>
        <taxon>Bacteria</taxon>
        <taxon>Bacillati</taxon>
        <taxon>Bacillota</taxon>
        <taxon>Bacilli</taxon>
        <taxon>Lactobacillales</taxon>
        <taxon>Enterococcaceae</taxon>
        <taxon>Enterococcus</taxon>
    </lineage>
</organism>
<protein>
    <recommendedName>
        <fullName evidence="5">DUF1146 domain-containing protein</fullName>
    </recommendedName>
</protein>